<dbReference type="GO" id="GO:0032259">
    <property type="term" value="P:methylation"/>
    <property type="evidence" value="ECO:0007669"/>
    <property type="project" value="UniProtKB-KW"/>
</dbReference>
<reference evidence="3" key="1">
    <citation type="submission" date="2016-10" db="EMBL/GenBank/DDBJ databases">
        <authorList>
            <person name="Varghese N."/>
            <person name="Submissions S."/>
        </authorList>
    </citation>
    <scope>NUCLEOTIDE SEQUENCE [LARGE SCALE GENOMIC DNA]</scope>
    <source>
        <strain evidence="3">ATCC 23835</strain>
    </source>
</reference>
<keyword evidence="3" id="KW-1185">Reference proteome</keyword>
<dbReference type="Proteomes" id="UP000199524">
    <property type="component" value="Chromosome I"/>
</dbReference>
<dbReference type="Gene3D" id="3.40.50.150">
    <property type="entry name" value="Vaccinia Virus protein VP39"/>
    <property type="match status" value="1"/>
</dbReference>
<proteinExistence type="predicted"/>
<dbReference type="AlphaFoldDB" id="A0A1H1RGC5"/>
<name>A0A1H1RGC5_9PSED</name>
<dbReference type="NCBIfam" id="TIGR01444">
    <property type="entry name" value="fkbM_fam"/>
    <property type="match status" value="1"/>
</dbReference>
<keyword evidence="2" id="KW-0808">Transferase</keyword>
<dbReference type="Pfam" id="PF05050">
    <property type="entry name" value="Methyltransf_21"/>
    <property type="match status" value="1"/>
</dbReference>
<evidence type="ECO:0000313" key="2">
    <source>
        <dbReference type="EMBL" id="SDS34752.1"/>
    </source>
</evidence>
<protein>
    <submittedName>
        <fullName evidence="2">Methyltransferase, FkbM family</fullName>
    </submittedName>
</protein>
<dbReference type="GeneID" id="300206318"/>
<sequence>MSFLKKVVARLILLYKVHIKKDSFLLEAKRWFRDEGDKTLRLNYPLDENSVVFDLGGYQGDFAADIYEKYNCNIYIFEPVKAFYDKCVLRFSDIPKVKCFNYGLSSSDGWLDISLAENASSFSSPLAKGNTERVEVRSIAPCIKALDVDKINLIKINIEGGEYDVLPALIASGDISKIENIQVQFHNFVAGAESKRETLREALEETHDETWCYEFVWENWKKKNKSVV</sequence>
<dbReference type="GO" id="GO:0008168">
    <property type="term" value="F:methyltransferase activity"/>
    <property type="evidence" value="ECO:0007669"/>
    <property type="project" value="UniProtKB-KW"/>
</dbReference>
<gene>
    <name evidence="2" type="ORF">SAMN05216598_1300</name>
</gene>
<dbReference type="SUPFAM" id="SSF53335">
    <property type="entry name" value="S-adenosyl-L-methionine-dependent methyltransferases"/>
    <property type="match status" value="1"/>
</dbReference>
<evidence type="ECO:0000259" key="1">
    <source>
        <dbReference type="Pfam" id="PF05050"/>
    </source>
</evidence>
<feature type="domain" description="Methyltransferase FkbM" evidence="1">
    <location>
        <begin position="56"/>
        <end position="188"/>
    </location>
</feature>
<organism evidence="2 3">
    <name type="scientific">Pseudomonas asplenii</name>
    <dbReference type="NCBI Taxonomy" id="53407"/>
    <lineage>
        <taxon>Bacteria</taxon>
        <taxon>Pseudomonadati</taxon>
        <taxon>Pseudomonadota</taxon>
        <taxon>Gammaproteobacteria</taxon>
        <taxon>Pseudomonadales</taxon>
        <taxon>Pseudomonadaceae</taxon>
        <taxon>Pseudomonas</taxon>
    </lineage>
</organism>
<dbReference type="RefSeq" id="WP_090203300.1">
    <property type="nucleotide sequence ID" value="NZ_LT629777.1"/>
</dbReference>
<accession>A0A1H1RGC5</accession>
<dbReference type="InterPro" id="IPR029063">
    <property type="entry name" value="SAM-dependent_MTases_sf"/>
</dbReference>
<dbReference type="EMBL" id="LT629777">
    <property type="protein sequence ID" value="SDS34752.1"/>
    <property type="molecule type" value="Genomic_DNA"/>
</dbReference>
<evidence type="ECO:0000313" key="3">
    <source>
        <dbReference type="Proteomes" id="UP000199524"/>
    </source>
</evidence>
<dbReference type="InterPro" id="IPR006342">
    <property type="entry name" value="FkbM_mtfrase"/>
</dbReference>
<keyword evidence="2" id="KW-0489">Methyltransferase</keyword>